<dbReference type="Proteomes" id="UP000267027">
    <property type="component" value="Unassembled WGS sequence"/>
</dbReference>
<dbReference type="AlphaFoldDB" id="A0A0R3PT70"/>
<name>A0A0R3PT70_ANGCS</name>
<reference evidence="3" key="1">
    <citation type="submission" date="2017-02" db="UniProtKB">
        <authorList>
            <consortium name="WormBaseParasite"/>
        </authorList>
    </citation>
    <scope>IDENTIFICATION</scope>
</reference>
<evidence type="ECO:0000313" key="2">
    <source>
        <dbReference type="Proteomes" id="UP000267027"/>
    </source>
</evidence>
<dbReference type="WBParaSite" id="ACOC_0000893701-mRNA-1">
    <property type="protein sequence ID" value="ACOC_0000893701-mRNA-1"/>
    <property type="gene ID" value="ACOC_0000893701"/>
</dbReference>
<evidence type="ECO:0000313" key="1">
    <source>
        <dbReference type="EMBL" id="VDM60523.1"/>
    </source>
</evidence>
<protein>
    <submittedName>
        <fullName evidence="1 3">Uncharacterized protein</fullName>
    </submittedName>
</protein>
<organism evidence="3">
    <name type="scientific">Angiostrongylus costaricensis</name>
    <name type="common">Nematode worm</name>
    <dbReference type="NCBI Taxonomy" id="334426"/>
    <lineage>
        <taxon>Eukaryota</taxon>
        <taxon>Metazoa</taxon>
        <taxon>Ecdysozoa</taxon>
        <taxon>Nematoda</taxon>
        <taxon>Chromadorea</taxon>
        <taxon>Rhabditida</taxon>
        <taxon>Rhabditina</taxon>
        <taxon>Rhabditomorpha</taxon>
        <taxon>Strongyloidea</taxon>
        <taxon>Metastrongylidae</taxon>
        <taxon>Angiostrongylus</taxon>
    </lineage>
</organism>
<keyword evidence="2" id="KW-1185">Reference proteome</keyword>
<reference evidence="1 2" key="2">
    <citation type="submission" date="2018-11" db="EMBL/GenBank/DDBJ databases">
        <authorList>
            <consortium name="Pathogen Informatics"/>
        </authorList>
    </citation>
    <scope>NUCLEOTIDE SEQUENCE [LARGE SCALE GENOMIC DNA]</scope>
    <source>
        <strain evidence="1 2">Costa Rica</strain>
    </source>
</reference>
<accession>A0A0R3PT70</accession>
<evidence type="ECO:0000313" key="3">
    <source>
        <dbReference type="WBParaSite" id="ACOC_0000893701-mRNA-1"/>
    </source>
</evidence>
<sequence>MLDELRESDREIVLVSNDVVDLEQIILHEMNGSVVTVVRHDLQNLNEKNEQNDEKLVKHHGRLHRFGGLKKSGKLFQHKSKFKVFMTRSAPMFSHHFEYSGDDEDEKGRRHVCLPNDAATGGDDDHHSDA</sequence>
<gene>
    <name evidence="1" type="ORF">ACOC_LOCUS8938</name>
</gene>
<dbReference type="EMBL" id="UYYA01004226">
    <property type="protein sequence ID" value="VDM60523.1"/>
    <property type="molecule type" value="Genomic_DNA"/>
</dbReference>
<proteinExistence type="predicted"/>